<evidence type="ECO:0000313" key="2">
    <source>
        <dbReference type="EMBL" id="KAK2120809.1"/>
    </source>
</evidence>
<reference evidence="2 3" key="1">
    <citation type="submission" date="2023-05" db="EMBL/GenBank/DDBJ databases">
        <title>B98-5 Cell Line De Novo Hybrid Assembly: An Optical Mapping Approach.</title>
        <authorList>
            <person name="Kananen K."/>
            <person name="Auerbach J.A."/>
            <person name="Kautto E."/>
            <person name="Blachly J.S."/>
        </authorList>
    </citation>
    <scope>NUCLEOTIDE SEQUENCE [LARGE SCALE GENOMIC DNA]</scope>
    <source>
        <strain evidence="2">B95-8</strain>
        <tissue evidence="2">Cell line</tissue>
    </source>
</reference>
<evidence type="ECO:0000256" key="1">
    <source>
        <dbReference type="SAM" id="MobiDB-lite"/>
    </source>
</evidence>
<proteinExistence type="predicted"/>
<feature type="region of interest" description="Disordered" evidence="1">
    <location>
        <begin position="1"/>
        <end position="159"/>
    </location>
</feature>
<feature type="compositionally biased region" description="Gly residues" evidence="1">
    <location>
        <begin position="82"/>
        <end position="91"/>
    </location>
</feature>
<name>A0ABQ9WGN3_SAGOE</name>
<accession>A0ABQ9WGN3</accession>
<feature type="compositionally biased region" description="Polar residues" evidence="1">
    <location>
        <begin position="149"/>
        <end position="159"/>
    </location>
</feature>
<keyword evidence="3" id="KW-1185">Reference proteome</keyword>
<gene>
    <name evidence="2" type="ORF">P7K49_002195</name>
</gene>
<comment type="caution">
    <text evidence="2">The sequence shown here is derived from an EMBL/GenBank/DDBJ whole genome shotgun (WGS) entry which is preliminary data.</text>
</comment>
<dbReference type="Proteomes" id="UP001266305">
    <property type="component" value="Unassembled WGS sequence"/>
</dbReference>
<protein>
    <submittedName>
        <fullName evidence="2">Uncharacterized protein</fullName>
    </submittedName>
</protein>
<feature type="compositionally biased region" description="Basic and acidic residues" evidence="1">
    <location>
        <begin position="48"/>
        <end position="78"/>
    </location>
</feature>
<evidence type="ECO:0000313" key="3">
    <source>
        <dbReference type="Proteomes" id="UP001266305"/>
    </source>
</evidence>
<feature type="compositionally biased region" description="Basic and acidic residues" evidence="1">
    <location>
        <begin position="24"/>
        <end position="38"/>
    </location>
</feature>
<sequence>MANPSMDCGQGQSSPEPPSAHTLLYRDAEKSQQHRPKGENVWGLARQSVREGDGEADGEARGARLGREEALRDLDSPSRLRGAGGRQGLRGRGGRPSFARPVSARPRPEGAQTQPSPQRWGGGFVPVLRRGGRTRVPHQRGAGARGATPGNTSRVARLL</sequence>
<organism evidence="2 3">
    <name type="scientific">Saguinus oedipus</name>
    <name type="common">Cotton-top tamarin</name>
    <name type="synonym">Oedipomidas oedipus</name>
    <dbReference type="NCBI Taxonomy" id="9490"/>
    <lineage>
        <taxon>Eukaryota</taxon>
        <taxon>Metazoa</taxon>
        <taxon>Chordata</taxon>
        <taxon>Craniata</taxon>
        <taxon>Vertebrata</taxon>
        <taxon>Euteleostomi</taxon>
        <taxon>Mammalia</taxon>
        <taxon>Eutheria</taxon>
        <taxon>Euarchontoglires</taxon>
        <taxon>Primates</taxon>
        <taxon>Haplorrhini</taxon>
        <taxon>Platyrrhini</taxon>
        <taxon>Cebidae</taxon>
        <taxon>Callitrichinae</taxon>
        <taxon>Saguinus</taxon>
    </lineage>
</organism>
<dbReference type="EMBL" id="JASSZA010000001">
    <property type="protein sequence ID" value="KAK2120809.1"/>
    <property type="molecule type" value="Genomic_DNA"/>
</dbReference>